<gene>
    <name evidence="1" type="ORF">DSTB1V02_LOCUS7014</name>
</gene>
<evidence type="ECO:0000313" key="1">
    <source>
        <dbReference type="EMBL" id="CAD7247180.1"/>
    </source>
</evidence>
<dbReference type="EMBL" id="CAJPEV010001369">
    <property type="protein sequence ID" value="CAG0892269.1"/>
    <property type="molecule type" value="Genomic_DNA"/>
</dbReference>
<accession>A0A7R8XBD2</accession>
<dbReference type="PANTHER" id="PTHR17985">
    <property type="entry name" value="SER/THR-RICH PROTEIN T10 IN DGCR REGION"/>
    <property type="match status" value="1"/>
</dbReference>
<protein>
    <submittedName>
        <fullName evidence="1">Uncharacterized protein</fullName>
    </submittedName>
</protein>
<sequence length="220" mass="24275">MCLLLFLINHNKKQPFRLILANNRDEFYQRPAKQAWKWDQSSIIGGQDLMEGREGGTWLAVDSTSGHIGCLLNILMPANGMNPQAKGRGFLINDYLNGSCTSYDYVTPLLKQKSYNPFRLVLLHPDLNGDFEATSVSNAESGELIHGMKEGVFAFGNSAPGPQLLQPPICIVCACKHLPVSKSWNNPKLDGGNEFSMFSPCLSTVVSRYACLARPRHGTS</sequence>
<proteinExistence type="predicted"/>
<dbReference type="Proteomes" id="UP000677054">
    <property type="component" value="Unassembled WGS sequence"/>
</dbReference>
<feature type="non-terminal residue" evidence="1">
    <location>
        <position position="220"/>
    </location>
</feature>
<name>A0A7R8XBD2_9CRUS</name>
<keyword evidence="2" id="KW-1185">Reference proteome</keyword>
<dbReference type="GO" id="GO:0005794">
    <property type="term" value="C:Golgi apparatus"/>
    <property type="evidence" value="ECO:0007669"/>
    <property type="project" value="TreeGrafter"/>
</dbReference>
<dbReference type="EMBL" id="LR900886">
    <property type="protein sequence ID" value="CAD7247180.1"/>
    <property type="molecule type" value="Genomic_DNA"/>
</dbReference>
<dbReference type="GO" id="GO:0009306">
    <property type="term" value="P:protein secretion"/>
    <property type="evidence" value="ECO:0007669"/>
    <property type="project" value="TreeGrafter"/>
</dbReference>
<dbReference type="AlphaFoldDB" id="A0A7R8XBD2"/>
<dbReference type="PANTHER" id="PTHR17985:SF8">
    <property type="entry name" value="TRANSPORT AND GOLGI ORGANIZATION PROTEIN 2 HOMOLOG"/>
    <property type="match status" value="1"/>
</dbReference>
<evidence type="ECO:0000313" key="2">
    <source>
        <dbReference type="Proteomes" id="UP000677054"/>
    </source>
</evidence>
<reference evidence="1" key="1">
    <citation type="submission" date="2020-11" db="EMBL/GenBank/DDBJ databases">
        <authorList>
            <person name="Tran Van P."/>
        </authorList>
    </citation>
    <scope>NUCLEOTIDE SEQUENCE</scope>
</reference>
<dbReference type="GO" id="GO:0007030">
    <property type="term" value="P:Golgi organization"/>
    <property type="evidence" value="ECO:0007669"/>
    <property type="project" value="TreeGrafter"/>
</dbReference>
<dbReference type="InterPro" id="IPR008551">
    <property type="entry name" value="TANGO2"/>
</dbReference>
<dbReference type="OrthoDB" id="191601at2759"/>
<dbReference type="Pfam" id="PF05742">
    <property type="entry name" value="TANGO2"/>
    <property type="match status" value="1"/>
</dbReference>
<organism evidence="1">
    <name type="scientific">Darwinula stevensoni</name>
    <dbReference type="NCBI Taxonomy" id="69355"/>
    <lineage>
        <taxon>Eukaryota</taxon>
        <taxon>Metazoa</taxon>
        <taxon>Ecdysozoa</taxon>
        <taxon>Arthropoda</taxon>
        <taxon>Crustacea</taxon>
        <taxon>Oligostraca</taxon>
        <taxon>Ostracoda</taxon>
        <taxon>Podocopa</taxon>
        <taxon>Podocopida</taxon>
        <taxon>Darwinulocopina</taxon>
        <taxon>Darwinuloidea</taxon>
        <taxon>Darwinulidae</taxon>
        <taxon>Darwinula</taxon>
    </lineage>
</organism>